<evidence type="ECO:0000313" key="4">
    <source>
        <dbReference type="Proteomes" id="UP000039865"/>
    </source>
</evidence>
<feature type="compositionally biased region" description="Polar residues" evidence="1">
    <location>
        <begin position="55"/>
        <end position="102"/>
    </location>
</feature>
<proteinExistence type="predicted"/>
<gene>
    <name evidence="3" type="primary">Contig14406.g705</name>
    <name evidence="3" type="ORF">STYLEM_6956</name>
</gene>
<feature type="region of interest" description="Disordered" evidence="1">
    <location>
        <begin position="381"/>
        <end position="402"/>
    </location>
</feature>
<dbReference type="AlphaFoldDB" id="A0A078A8W5"/>
<feature type="compositionally biased region" description="Low complexity" evidence="1">
    <location>
        <begin position="150"/>
        <end position="171"/>
    </location>
</feature>
<dbReference type="Proteomes" id="UP000039865">
    <property type="component" value="Unassembled WGS sequence"/>
</dbReference>
<keyword evidence="4" id="KW-1185">Reference proteome</keyword>
<evidence type="ECO:0000313" key="3">
    <source>
        <dbReference type="EMBL" id="CDW77987.1"/>
    </source>
</evidence>
<dbReference type="InterPro" id="IPR013087">
    <property type="entry name" value="Znf_C2H2_type"/>
</dbReference>
<evidence type="ECO:0000259" key="2">
    <source>
        <dbReference type="PROSITE" id="PS00028"/>
    </source>
</evidence>
<feature type="compositionally biased region" description="Low complexity" evidence="1">
    <location>
        <begin position="103"/>
        <end position="142"/>
    </location>
</feature>
<dbReference type="EMBL" id="CCKQ01006663">
    <property type="protein sequence ID" value="CDW77987.1"/>
    <property type="molecule type" value="Genomic_DNA"/>
</dbReference>
<sequence>MKNCKQVRPIGAQLQHKNAVTKQHDCVLMAGDNCNANKLINYNFKNEKNLKSDAAEQQPTHSQMNGQIQPSPTGTSSGRRSQKQIQQHQDQLNNPETRAQNGQPTSVPSVQQTQQIIQPQQQIPPNQAPQTQQQMIPQINQQQPPPGVLPPQQQYAGTQQQIPGQIPPQMQNRPPGVASNIPMQQQMIPGQIRPQQQGYPPQQFPPGQQNNPNYMVPPNQFAGQIPPQNVASNQQMYPQQQYQRNNMMPQQIPNQQYPNGQPPQVVPNYGQPANHVQATQMSYLSQQNNQYLGPNSMIIQQQQQQQQMIQKFDQTVQNYVQNMYLEKAELGGIQVEMQKTNYNYLSKNYENFLKIAPPQDKMNFLSETLLKRKSLVNKSSKRYKAISKKKEPNSGPGNRNSNKATLKCPVYACFREMHDDQQLMQHYNEAHSNLKAMGLDLILDAQSSQLGGGLKTNVKGKIHNNLLTQTLIISILHKTQVKELLQELNDELPALD</sequence>
<dbReference type="InParanoid" id="A0A078A8W5"/>
<organism evidence="3 4">
    <name type="scientific">Stylonychia lemnae</name>
    <name type="common">Ciliate</name>
    <dbReference type="NCBI Taxonomy" id="5949"/>
    <lineage>
        <taxon>Eukaryota</taxon>
        <taxon>Sar</taxon>
        <taxon>Alveolata</taxon>
        <taxon>Ciliophora</taxon>
        <taxon>Intramacronucleata</taxon>
        <taxon>Spirotrichea</taxon>
        <taxon>Stichotrichia</taxon>
        <taxon>Sporadotrichida</taxon>
        <taxon>Oxytrichidae</taxon>
        <taxon>Stylonychinae</taxon>
        <taxon>Stylonychia</taxon>
    </lineage>
</organism>
<accession>A0A078A8W5</accession>
<feature type="compositionally biased region" description="Low complexity" evidence="1">
    <location>
        <begin position="193"/>
        <end position="212"/>
    </location>
</feature>
<evidence type="ECO:0000256" key="1">
    <source>
        <dbReference type="SAM" id="MobiDB-lite"/>
    </source>
</evidence>
<feature type="region of interest" description="Disordered" evidence="1">
    <location>
        <begin position="51"/>
        <end position="181"/>
    </location>
</feature>
<dbReference type="PROSITE" id="PS00028">
    <property type="entry name" value="ZINC_FINGER_C2H2_1"/>
    <property type="match status" value="1"/>
</dbReference>
<protein>
    <recommendedName>
        <fullName evidence="2">C2H2-type domain-containing protein</fullName>
    </recommendedName>
</protein>
<feature type="region of interest" description="Disordered" evidence="1">
    <location>
        <begin position="193"/>
        <end position="214"/>
    </location>
</feature>
<feature type="domain" description="C2H2-type" evidence="2">
    <location>
        <begin position="408"/>
        <end position="431"/>
    </location>
</feature>
<reference evidence="3 4" key="1">
    <citation type="submission" date="2014-06" db="EMBL/GenBank/DDBJ databases">
        <authorList>
            <person name="Swart Estienne"/>
        </authorList>
    </citation>
    <scope>NUCLEOTIDE SEQUENCE [LARGE SCALE GENOMIC DNA]</scope>
    <source>
        <strain evidence="3 4">130c</strain>
    </source>
</reference>
<name>A0A078A8W5_STYLE</name>